<proteinExistence type="predicted"/>
<dbReference type="InterPro" id="IPR038050">
    <property type="entry name" value="Neuro_actylchol_rec"/>
</dbReference>
<evidence type="ECO:0000259" key="2">
    <source>
        <dbReference type="Pfam" id="PF02932"/>
    </source>
</evidence>
<accession>A0A3P8CF20</accession>
<dbReference type="InterPro" id="IPR006029">
    <property type="entry name" value="Neurotrans-gated_channel_TM"/>
</dbReference>
<feature type="transmembrane region" description="Helical" evidence="1">
    <location>
        <begin position="109"/>
        <end position="129"/>
    </location>
</feature>
<dbReference type="Pfam" id="PF02932">
    <property type="entry name" value="Neur_chan_memb"/>
    <property type="match status" value="1"/>
</dbReference>
<dbReference type="GO" id="GO:0016020">
    <property type="term" value="C:membrane"/>
    <property type="evidence" value="ECO:0007669"/>
    <property type="project" value="InterPro"/>
</dbReference>
<feature type="domain" description="Neurotransmitter-gated ion-channel transmembrane" evidence="2">
    <location>
        <begin position="66"/>
        <end position="125"/>
    </location>
</feature>
<dbReference type="GO" id="GO:0006811">
    <property type="term" value="P:monoatomic ion transport"/>
    <property type="evidence" value="ECO:0007669"/>
    <property type="project" value="InterPro"/>
</dbReference>
<dbReference type="Proteomes" id="UP000050761">
    <property type="component" value="Unassembled WGS sequence"/>
</dbReference>
<reference evidence="3 4" key="1">
    <citation type="submission" date="2018-11" db="EMBL/GenBank/DDBJ databases">
        <authorList>
            <consortium name="Pathogen Informatics"/>
        </authorList>
    </citation>
    <scope>NUCLEOTIDE SEQUENCE [LARGE SCALE GENOMIC DNA]</scope>
</reference>
<accession>A0A183GI07</accession>
<evidence type="ECO:0000313" key="4">
    <source>
        <dbReference type="Proteomes" id="UP000050761"/>
    </source>
</evidence>
<dbReference type="SUPFAM" id="SSF90112">
    <property type="entry name" value="Neurotransmitter-gated ion-channel transmembrane pore"/>
    <property type="match status" value="1"/>
</dbReference>
<keyword evidence="1" id="KW-0472">Membrane</keyword>
<keyword evidence="1" id="KW-0812">Transmembrane</keyword>
<dbReference type="Gene3D" id="1.20.58.390">
    <property type="entry name" value="Neurotransmitter-gated ion-channel transmembrane domain"/>
    <property type="match status" value="1"/>
</dbReference>
<keyword evidence="4" id="KW-1185">Reference proteome</keyword>
<protein>
    <submittedName>
        <fullName evidence="5">Neur_chan_memb domain-containing protein</fullName>
    </submittedName>
</protein>
<gene>
    <name evidence="3" type="ORF">HPBE_LOCUS22237</name>
</gene>
<evidence type="ECO:0000256" key="1">
    <source>
        <dbReference type="SAM" id="Phobius"/>
    </source>
</evidence>
<dbReference type="AlphaFoldDB" id="A0A183GI07"/>
<evidence type="ECO:0000313" key="3">
    <source>
        <dbReference type="EMBL" id="VDP31191.1"/>
    </source>
</evidence>
<organism evidence="4 5">
    <name type="scientific">Heligmosomoides polygyrus</name>
    <name type="common">Parasitic roundworm</name>
    <dbReference type="NCBI Taxonomy" id="6339"/>
    <lineage>
        <taxon>Eukaryota</taxon>
        <taxon>Metazoa</taxon>
        <taxon>Ecdysozoa</taxon>
        <taxon>Nematoda</taxon>
        <taxon>Chromadorea</taxon>
        <taxon>Rhabditida</taxon>
        <taxon>Rhabditina</taxon>
        <taxon>Rhabditomorpha</taxon>
        <taxon>Strongyloidea</taxon>
        <taxon>Heligmosomidae</taxon>
        <taxon>Heligmosomoides</taxon>
    </lineage>
</organism>
<dbReference type="EMBL" id="UZAH01033783">
    <property type="protein sequence ID" value="VDP31191.1"/>
    <property type="molecule type" value="Genomic_DNA"/>
</dbReference>
<dbReference type="OrthoDB" id="5975154at2759"/>
<sequence>MCSFILPDLKGERTQGVGSSNPTFPLQIMNDIGPDLLNGGSVASEGVRRESLLLNVPHTEIAVDRNGVTRRRPRCGDDLQVLIKKQENEDICERMANEWRHVAQVIDRLLFWIFLVATTLITFVLLVLIPSLPRPSYEPYDTE</sequence>
<dbReference type="InterPro" id="IPR036719">
    <property type="entry name" value="Neuro-gated_channel_TM_sf"/>
</dbReference>
<reference evidence="5" key="2">
    <citation type="submission" date="2019-09" db="UniProtKB">
        <authorList>
            <consortium name="WormBaseParasite"/>
        </authorList>
    </citation>
    <scope>IDENTIFICATION</scope>
</reference>
<evidence type="ECO:0000313" key="5">
    <source>
        <dbReference type="WBParaSite" id="HPBE_0002223801-mRNA-1"/>
    </source>
</evidence>
<name>A0A183GI07_HELPZ</name>
<keyword evidence="1" id="KW-1133">Transmembrane helix</keyword>
<dbReference type="WBParaSite" id="HPBE_0002223801-mRNA-1">
    <property type="protein sequence ID" value="HPBE_0002223801-mRNA-1"/>
    <property type="gene ID" value="HPBE_0002223801"/>
</dbReference>